<gene>
    <name evidence="1" type="ORF">CCS01_26600</name>
</gene>
<evidence type="ECO:0008006" key="3">
    <source>
        <dbReference type="Google" id="ProtNLM"/>
    </source>
</evidence>
<proteinExistence type="predicted"/>
<evidence type="ECO:0000313" key="1">
    <source>
        <dbReference type="EMBL" id="PPQ27761.1"/>
    </source>
</evidence>
<evidence type="ECO:0000313" key="2">
    <source>
        <dbReference type="Proteomes" id="UP000239724"/>
    </source>
</evidence>
<dbReference type="AlphaFoldDB" id="A0A2S6MZH4"/>
<dbReference type="Proteomes" id="UP000239724">
    <property type="component" value="Unassembled WGS sequence"/>
</dbReference>
<protein>
    <recommendedName>
        <fullName evidence="3">ParB/Sulfiredoxin domain-containing protein</fullName>
    </recommendedName>
</protein>
<organism evidence="1 2">
    <name type="scientific">Rhodopila globiformis</name>
    <name type="common">Rhodopseudomonas globiformis</name>
    <dbReference type="NCBI Taxonomy" id="1071"/>
    <lineage>
        <taxon>Bacteria</taxon>
        <taxon>Pseudomonadati</taxon>
        <taxon>Pseudomonadota</taxon>
        <taxon>Alphaproteobacteria</taxon>
        <taxon>Acetobacterales</taxon>
        <taxon>Acetobacteraceae</taxon>
        <taxon>Rhodopila</taxon>
    </lineage>
</organism>
<accession>A0A2S6MZH4</accession>
<keyword evidence="2" id="KW-1185">Reference proteome</keyword>
<comment type="caution">
    <text evidence="1">The sequence shown here is derived from an EMBL/GenBank/DDBJ whole genome shotgun (WGS) entry which is preliminary data.</text>
</comment>
<dbReference type="OrthoDB" id="950695at2"/>
<name>A0A2S6MZH4_RHOGL</name>
<dbReference type="RefSeq" id="WP_104521851.1">
    <property type="nucleotide sequence ID" value="NZ_NHRY01000254.1"/>
</dbReference>
<dbReference type="EMBL" id="NHRY01000254">
    <property type="protein sequence ID" value="PPQ27761.1"/>
    <property type="molecule type" value="Genomic_DNA"/>
</dbReference>
<reference evidence="1 2" key="1">
    <citation type="journal article" date="2018" name="Arch. Microbiol.">
        <title>New insights into the metabolic potential of the phototrophic purple bacterium Rhodopila globiformis DSM 161(T) from its draft genome sequence and evidence for a vanadium-dependent nitrogenase.</title>
        <authorList>
            <person name="Imhoff J.F."/>
            <person name="Rahn T."/>
            <person name="Kunzel S."/>
            <person name="Neulinger S.C."/>
        </authorList>
    </citation>
    <scope>NUCLEOTIDE SEQUENCE [LARGE SCALE GENOMIC DNA]</scope>
    <source>
        <strain evidence="1 2">DSM 161</strain>
    </source>
</reference>
<sequence length="572" mass="63526">MSGTTLSLASADGAGLSRLLPIQGRPAELARFSIVQITPDMAPSLLAKKRPASKRNAAAVAAYAQAMRNGEWVLNGMPIILSRNDVLLDGLQRLYACIDARTPFVTVLAENVPDDTLHTIDQQRRRSFTGVLETRGIPRPAAVAGLLSKLIRYEDGTLTRGTSTPPWSRMERALEANRTEIDTAVKFSFDHPARLLAESIRTPLSFMGLQVDRTAIRRFLDAIAHPERFDALEPGVMVRRRLVEGRSDRAVRPHATALFAICIKALNDTISGKRSDAYTWTLPTNSTRNPEPFPELVGYTGLRDTVKSNARHETEARLVRDAEAALQDPTVCAMTIETITPEVAEDYLAFNRGNRNIVQSHVAAMARDIGNGQWMFNAQPICFSRCGRLLNGQHRLSAVLEAGQPIEVVVMRGLPEEAFETYDKQAKKAPVVDEMFDDFGDKALVSATAVILWRRELKPVGQPNARPTATEVRDVISSHPELMRLRGFARKMVRYGRSSAMVYAAYRVLRDDPARGQVFLDRLETAANLPAGHVILRLRDRLIDLRKADQNTQIDEILAAWAKFRKNPGIPV</sequence>